<comment type="catalytic activity">
    <reaction evidence="13 17">
        <text>a 5'-end (5'-triphosphoguanosine)-(2'-O-methyladenylyl)-adenylyl-cytidylyl-adenosine in mRNA + S-adenosyl-L-methionine = a 5'-end (N(7)-methyl 5'-triphosphoguanosine)-(2'-O-methyladenylyl)-adenylyl-cytidylyl-adenosine in mRNA + S-adenosyl-L-homocysteine</text>
        <dbReference type="Rhea" id="RHEA:65440"/>
        <dbReference type="Rhea" id="RHEA-COMP:16798"/>
        <dbReference type="Rhea" id="RHEA-COMP:16801"/>
        <dbReference type="ChEBI" id="CHEBI:57856"/>
        <dbReference type="ChEBI" id="CHEBI:59789"/>
        <dbReference type="ChEBI" id="CHEBI:156482"/>
        <dbReference type="ChEBI" id="CHEBI:156483"/>
    </reaction>
</comment>
<feature type="transmembrane region" description="Helical" evidence="19">
    <location>
        <begin position="176"/>
        <end position="196"/>
    </location>
</feature>
<organism evidence="23 24">
    <name type="scientific">Guiyang lispivirus 1</name>
    <dbReference type="NCBI Taxonomy" id="2905570"/>
    <lineage>
        <taxon>Viruses</taxon>
        <taxon>Riboviria</taxon>
        <taxon>Orthornavirae</taxon>
        <taxon>Negarnaviricota</taxon>
        <taxon>Haploviricotina</taxon>
        <taxon>Monjiviricetes</taxon>
        <taxon>Mononegavirales</taxon>
        <taxon>Lispiviridae</taxon>
        <taxon>Aranavirus</taxon>
        <taxon>Aranavirus guiyangense</taxon>
    </lineage>
</organism>
<evidence type="ECO:0000256" key="12">
    <source>
        <dbReference type="ARBA" id="ARBA00024494"/>
    </source>
</evidence>
<evidence type="ECO:0000256" key="4">
    <source>
        <dbReference type="ARBA" id="ARBA00022691"/>
    </source>
</evidence>
<evidence type="ECO:0000313" key="24">
    <source>
        <dbReference type="Proteomes" id="UP001157348"/>
    </source>
</evidence>
<sequence length="2145" mass="248450">MTTMDPPELDELEDSNKPLPFNPDFHLQSAIRKDSRLLFYNHGINDKIHVSSHIKKAVNAFLKLQIPMENLIIDSENIYNQLWDLKNIDKTNKLNKEYFLALRTAKLILQSNAKILFGEEDSQASIEGLNSYQPSRDILDLNRLRSFWVFLRNNMYKKQISKNYAFSKQKKMYLDIDIYTSSFFCIIIVGGVSYLLGYDQIMMIHDTITSRYLTLLTSELYLQTDFEHIPPPDLVKQIYYWGDKVIAEHGNNGYSIIKVLEPICTGVALDTLDDLKISKEFTKKLIDQYKDTPFENTIKDLYNIIKNSTQNVIQVFEIFGCYRHFGHPTVNEEEGCLSMKKHTRGDWPINSHVVDKITGAFNRCLILNYISKHNRWPGCTCLLPQDHILSKIVNERLLSFEDYNSSILIEDWSQLTFDKEFEFDWFNDFTELLSDKSLSPYLKNWTSVYCKDLIDVESPSFIKESRRVLIEILKRPNFSIKDICEKIMKREIPESWKIVGLHAKERELKIAARLFSMMVLEMRMYFCATEANIAKTVFKYMPGQTMTWSEADLMKHLQTISKLDTKSLTIPIIISLDFEKWNNRWRTESVKGIFRTIDQLWGTLGLLTYTHEFFENSWFYLSSNLNPPGYLRKDPKEPNTNSTTNIELKNTVKSDISDKPLDSDKVQSQKERKQKKLRKESDTTWFGQKGGCEGLRQKGWTAVTLGMLLVAEYITGIKSIITGQGDNQVIVAFIPIRVAGSTPEEYAKEYHHLLDKDIRAFLSVLKEVAQGIGMNIKLEETWVSQHLMNYGKEILVDGVFTTSVFKKISRTFLHVSEGFPCIADRIASIHTSTHSASLKNVDNLIPYMIANIETSILIQYDSLTSATIDSELKDLLIKKNIKLDSELLLFFNILSKDFGGYPIMPFTEYLYRGHPDPLTGYLFWLKQLGEDYAICSDLMKWILSLKGVNPKKDFKMLIQDPTSLNWIKSENGVNVIKLKMENTLSNNTKNKEIKSLLKTKSKKSVDEIIDYLATCRPLSPRVLNDIFRNSPEGARLDFIATFTDMKTMKGLLGPTDSWLLQSKLKKCDINWFEHILNLYITVKKDPVFRTQLKQLLIKYPCLNHIWGCTYQLAKFLRKQSWGEDIYHVTVPHPLEQFQLVYDDEKEELEKHKKRKSEYIVYTILQPKNTLIPERPEFSRGVQDPYYGSNTSEKRSSRLVSFPKTNKALNAAQDLFRSLSWVCSQGSNLSKFLTDLIKSRTNLSFDTLAASSGVCFGGSVAHRFGDVVTKHNSRPNIRGNMFTNIYFSSDTLGKYSRGLENYTMHFQGAFLSALTIISLRASYLGKYWKKKNIVIKQFLNCTNCCELLEDTFIDSENSPPSVRVKLDCPILFASTEDISEKLIWKDLNYITLDYPDLQDPDIIKKRSQAMSFTLLGLSLTNTTPLLHTPLHIPEKLRQNPSVTIGSLIQIGMINILREYSKIWLYDNLIEICRLCLDKQLHILTAVRLLLMKTPKLYWNSLRSLIMLPEIRDTLIKETNIFPTSSEAFIGNSSLDVTLSNIVLMLLKENIMTRNMKIQLYSPSMGFPLQRMILLWINNLAFNASKGDIKQCFVLVKSLHKIYHTCNTTANFNGELFYLEYNKIRDRYPSLPDLNKRSNQLNISKIGAEPWLKINQSPIYTPSLMRLRKPVIPKEKVSLWNYMNKHYNFGLRTDIHIFRQSILPETKVVSYNDSEIKETTFTACYHEHAHKLTGRYSSSHYKYLNIIKCCNIPSIESAICIGEGSGGLTKLLLTLYNIKYLYFNTLFNLKDFLPHRAIGYVPAELLDSYDASIIDGVEDSILYGGNVNDSHIQDMIITKCKNKYINLITMDAEKGGIFTLKETLNLVRSVMNILMNIDGRQMVIFKTYCHQEYTLRVIIGMFLNITDDVRIVVPEWSAEDNSECFLIFEKTRSYKQLCPSTHYTNWLLDNLNENELLQLVLNRKKKKPKTPQISQIEANKLNTMLEKYNFPNNFESVINFLYSGYISAEDFKRNPLYQLAIGMESISYLLHDRLRSYGLLLSNKRLTKMQLILRSQISSEHRDMLRLIEAAFNMFLTILLIKHGKVDMYIFNQGLSLKNKNNVLIFSYDPDLEHWVSLFGRHWNKLKGHLNKIYKTQEFTQVFNQLI</sequence>
<comment type="catalytic activity">
    <reaction evidence="16 17">
        <text>GTP + H2O = GDP + phosphate + H(+)</text>
        <dbReference type="Rhea" id="RHEA:19669"/>
        <dbReference type="ChEBI" id="CHEBI:15377"/>
        <dbReference type="ChEBI" id="CHEBI:15378"/>
        <dbReference type="ChEBI" id="CHEBI:37565"/>
        <dbReference type="ChEBI" id="CHEBI:43474"/>
        <dbReference type="ChEBI" id="CHEBI:58189"/>
    </reaction>
</comment>
<evidence type="ECO:0000256" key="11">
    <source>
        <dbReference type="ARBA" id="ARBA00023268"/>
    </source>
</evidence>
<dbReference type="EC" id="2.1.1.-" evidence="17"/>
<keyword evidence="7 17" id="KW-0067">ATP-binding</keyword>
<dbReference type="EC" id="3.6.1.-" evidence="17"/>
<evidence type="ECO:0000256" key="19">
    <source>
        <dbReference type="SAM" id="Phobius"/>
    </source>
</evidence>
<dbReference type="PIRSF" id="PIRSF000830">
    <property type="entry name" value="RNA_pol_ParamyxoV"/>
    <property type="match status" value="1"/>
</dbReference>
<feature type="compositionally biased region" description="Polar residues" evidence="18">
    <location>
        <begin position="638"/>
        <end position="649"/>
    </location>
</feature>
<keyword evidence="5 17" id="KW-0548">Nucleotidyltransferase</keyword>
<keyword evidence="3 17" id="KW-0808">Transferase</keyword>
<feature type="compositionally biased region" description="Basic and acidic residues" evidence="18">
    <location>
        <begin position="655"/>
        <end position="671"/>
    </location>
</feature>
<evidence type="ECO:0000256" key="2">
    <source>
        <dbReference type="ARBA" id="ARBA00022664"/>
    </source>
</evidence>
<keyword evidence="19" id="KW-0812">Transmembrane</keyword>
<proteinExistence type="inferred from homology"/>
<dbReference type="EC" id="2.7.7.88" evidence="17"/>
<keyword evidence="11" id="KW-0511">Multifunctional enzyme</keyword>
<comment type="function">
    <text evidence="17">RNA-directed RNA polymerase that catalyzes the replication of viral genomic RNA. The template is composed of the viral RNA tightly encapsidated by the nucleoprotein (N). The replicase mode is dependent on intracellular N protein concentration. In this mode, the polymerase replicates the whole viral genome without recognizing transcriptional signals, and the replicated genome is not caped or polyadenylated.</text>
</comment>
<evidence type="ECO:0000313" key="23">
    <source>
        <dbReference type="EMBL" id="UHK03027.1"/>
    </source>
</evidence>
<dbReference type="InterPro" id="IPR026890">
    <property type="entry name" value="Mononeg_mRNAcap"/>
</dbReference>
<keyword evidence="17" id="KW-1035">Host cytoplasm</keyword>
<protein>
    <recommendedName>
        <fullName evidence="17">RNA-directed RNA polymerase L</fullName>
        <shortName evidence="17">Protein L</shortName>
    </recommendedName>
    <alternativeName>
        <fullName evidence="17">Large structural protein</fullName>
    </alternativeName>
    <alternativeName>
        <fullName evidence="17">Replicase</fullName>
    </alternativeName>
    <alternativeName>
        <fullName evidence="17">Transcriptase</fullName>
    </alternativeName>
    <domain>
        <recommendedName>
            <fullName evidence="17">RNA-directed RNA polymerase</fullName>
            <ecNumber evidence="17">2.7.7.48</ecNumber>
        </recommendedName>
    </domain>
    <domain>
        <recommendedName>
            <fullName evidence="17">GTP phosphohydrolase</fullName>
            <ecNumber evidence="17">3.6.1.-</ecNumber>
        </recommendedName>
    </domain>
    <domain>
        <recommendedName>
            <fullName evidence="17">GDP polyribonucleotidyltransferase</fullName>
            <ecNumber evidence="17">2.7.7.88</ecNumber>
        </recommendedName>
        <alternativeName>
            <fullName evidence="17">PRNTase</fullName>
        </alternativeName>
    </domain>
    <domain>
        <recommendedName>
            <fullName evidence="17">mRNA (nucleoside-2'-O-)-methyltransferase</fullName>
            <shortName evidence="17">N1-2'-O-MTase</shortName>
            <ecNumber evidence="17">2.1.1.-</ecNumber>
        </recommendedName>
    </domain>
    <domain>
        <recommendedName>
            <fullName evidence="17">mRNA (guanine-N(7)-)-methyltransferase</fullName>
            <shortName evidence="17">G-N7-MTase</shortName>
        </recommendedName>
    </domain>
</protein>
<comment type="catalytic activity">
    <reaction evidence="12">
        <text>a 5'-end triphospho-adenylyl-adenylyl-cytidylyl-adenosine in mRNA + GDP + H(+) = a 5'-end (5'-triphosphoguanosine)-adenylyl-adenylyl-cytidylyl-adenosine in mRNA + diphosphate</text>
        <dbReference type="Rhea" id="RHEA:65436"/>
        <dbReference type="Rhea" id="RHEA-COMP:16797"/>
        <dbReference type="Rhea" id="RHEA-COMP:16799"/>
        <dbReference type="ChEBI" id="CHEBI:15378"/>
        <dbReference type="ChEBI" id="CHEBI:33019"/>
        <dbReference type="ChEBI" id="CHEBI:58189"/>
        <dbReference type="ChEBI" id="CHEBI:156484"/>
        <dbReference type="ChEBI" id="CHEBI:156503"/>
        <dbReference type="EC" id="2.7.7.88"/>
    </reaction>
</comment>
<evidence type="ECO:0000256" key="5">
    <source>
        <dbReference type="ARBA" id="ARBA00022695"/>
    </source>
</evidence>
<dbReference type="GO" id="GO:0030430">
    <property type="term" value="C:host cell cytoplasm"/>
    <property type="evidence" value="ECO:0007669"/>
    <property type="project" value="UniProtKB-SubCell"/>
</dbReference>
<evidence type="ECO:0000256" key="9">
    <source>
        <dbReference type="ARBA" id="ARBA00022953"/>
    </source>
</evidence>
<evidence type="ECO:0000259" key="21">
    <source>
        <dbReference type="Pfam" id="PF14314"/>
    </source>
</evidence>
<keyword evidence="4 17" id="KW-0949">S-adenosyl-L-methionine</keyword>
<feature type="domain" description="RNA-directed RNA polymerase L methyltransferase" evidence="21">
    <location>
        <begin position="1737"/>
        <end position="1932"/>
    </location>
</feature>
<comment type="subcellular location">
    <subcellularLocation>
        <location evidence="17">Virion</location>
    </subcellularLocation>
    <subcellularLocation>
        <location evidence="17">Host cytoplasm</location>
    </subcellularLocation>
</comment>
<comment type="similarity">
    <text evidence="17">Belongs to the paramyxovirus L protein family.</text>
</comment>
<gene>
    <name evidence="23" type="ORF">GuLV1_gp2</name>
</gene>
<keyword evidence="24" id="KW-1185">Reference proteome</keyword>
<feature type="domain" description="Mononegavirales mRNA-capping" evidence="22">
    <location>
        <begin position="1108"/>
        <end position="1345"/>
    </location>
</feature>
<reference evidence="23 24" key="1">
    <citation type="submission" date="2021-05" db="EMBL/GenBank/DDBJ databases">
        <authorList>
            <person name="Feng G."/>
        </authorList>
    </citation>
    <scope>NUCLEOTIDE SEQUENCE [LARGE SCALE GENOMIC DNA]</scope>
    <source>
        <strain evidence="23">YZZGZ270108</strain>
    </source>
</reference>
<evidence type="ECO:0000256" key="8">
    <source>
        <dbReference type="ARBA" id="ARBA00022844"/>
    </source>
</evidence>
<evidence type="ECO:0000256" key="14">
    <source>
        <dbReference type="ARBA" id="ARBA00047332"/>
    </source>
</evidence>
<evidence type="ECO:0000256" key="7">
    <source>
        <dbReference type="ARBA" id="ARBA00022840"/>
    </source>
</evidence>
<dbReference type="GO" id="GO:0003968">
    <property type="term" value="F:RNA-directed RNA polymerase activity"/>
    <property type="evidence" value="ECO:0007669"/>
    <property type="project" value="UniProtKB-KW"/>
</dbReference>
<keyword evidence="2 17" id="KW-0507">mRNA processing</keyword>
<name>A0AAX2ZP07_9MONO</name>
<dbReference type="Pfam" id="PF14318">
    <property type="entry name" value="Mononeg_mRNAcap"/>
    <property type="match status" value="1"/>
</dbReference>
<dbReference type="GO" id="GO:0004482">
    <property type="term" value="F:mRNA 5'-cap (guanine-N7-)-methyltransferase activity"/>
    <property type="evidence" value="ECO:0007669"/>
    <property type="project" value="InterPro"/>
</dbReference>
<accession>A0AAX2ZP07</accession>
<dbReference type="InterPro" id="IPR014023">
    <property type="entry name" value="Mononeg_RNA_pol_cat"/>
</dbReference>
<evidence type="ECO:0000256" key="16">
    <source>
        <dbReference type="ARBA" id="ARBA00048548"/>
    </source>
</evidence>
<feature type="region of interest" description="Disordered" evidence="18">
    <location>
        <begin position="1"/>
        <end position="21"/>
    </location>
</feature>
<evidence type="ECO:0000256" key="10">
    <source>
        <dbReference type="ARBA" id="ARBA00023042"/>
    </source>
</evidence>
<keyword evidence="17" id="KW-0489">Methyltransferase</keyword>
<dbReference type="EC" id="2.7.7.48" evidence="17"/>
<keyword evidence="19" id="KW-0472">Membrane</keyword>
<dbReference type="Pfam" id="PF00946">
    <property type="entry name" value="Mononeg_RNA_pol"/>
    <property type="match status" value="1"/>
</dbReference>
<feature type="region of interest" description="Disordered" evidence="18">
    <location>
        <begin position="630"/>
        <end position="649"/>
    </location>
</feature>
<dbReference type="EMBL" id="MZ209771">
    <property type="protein sequence ID" value="UHK03027.1"/>
    <property type="molecule type" value="Viral_cRNA"/>
</dbReference>
<dbReference type="Pfam" id="PF14314">
    <property type="entry name" value="Methyltrans_Mon_2nd"/>
    <property type="match status" value="1"/>
</dbReference>
<evidence type="ECO:0000256" key="3">
    <source>
        <dbReference type="ARBA" id="ARBA00022679"/>
    </source>
</evidence>
<evidence type="ECO:0000259" key="22">
    <source>
        <dbReference type="Pfam" id="PF14318"/>
    </source>
</evidence>
<evidence type="ECO:0000256" key="15">
    <source>
        <dbReference type="ARBA" id="ARBA00047370"/>
    </source>
</evidence>
<evidence type="ECO:0000256" key="1">
    <source>
        <dbReference type="ARBA" id="ARBA00022484"/>
    </source>
</evidence>
<dbReference type="GO" id="GO:0044423">
    <property type="term" value="C:virion component"/>
    <property type="evidence" value="ECO:0007669"/>
    <property type="project" value="UniProtKB-KW"/>
</dbReference>
<keyword evidence="10 17" id="KW-0506">mRNA capping</keyword>
<feature type="region of interest" description="Disordered" evidence="18">
    <location>
        <begin position="655"/>
        <end position="682"/>
    </location>
</feature>
<comment type="catalytic activity">
    <reaction evidence="15">
        <text>a 5'-end (5'-triphosphoguanosine)-adenylyl-adenylyl-cytidylyl-adenosine in mRNA + 2 S-adenosyl-L-methionine = a 5'-end (N(7)-methyl 5'-triphosphoguanosine)-(2'-O-methyladenylyl)-adenylyl-cytidylyl-adenosine in mRNA + 2 S-adenosyl-L-homocysteine + H(+)</text>
        <dbReference type="Rhea" id="RHEA:65376"/>
        <dbReference type="Rhea" id="RHEA-COMP:16797"/>
        <dbReference type="Rhea" id="RHEA-COMP:16798"/>
        <dbReference type="ChEBI" id="CHEBI:15378"/>
        <dbReference type="ChEBI" id="CHEBI:57856"/>
        <dbReference type="ChEBI" id="CHEBI:59789"/>
        <dbReference type="ChEBI" id="CHEBI:156483"/>
        <dbReference type="ChEBI" id="CHEBI:156484"/>
        <dbReference type="EC" id="2.1.1.375"/>
    </reaction>
</comment>
<keyword evidence="1 17" id="KW-0696">RNA-directed RNA polymerase</keyword>
<keyword evidence="6 17" id="KW-0547">Nucleotide-binding</keyword>
<dbReference type="InterPro" id="IPR039530">
    <property type="entry name" value="L_methyltransferase_rhabdo"/>
</dbReference>
<evidence type="ECO:0000259" key="20">
    <source>
        <dbReference type="Pfam" id="PF00946"/>
    </source>
</evidence>
<keyword evidence="9 17" id="KW-0693">Viral RNA replication</keyword>
<evidence type="ECO:0000256" key="6">
    <source>
        <dbReference type="ARBA" id="ARBA00022741"/>
    </source>
</evidence>
<keyword evidence="19" id="KW-1133">Transmembrane helix</keyword>
<dbReference type="GO" id="GO:0005524">
    <property type="term" value="F:ATP binding"/>
    <property type="evidence" value="ECO:0007669"/>
    <property type="project" value="UniProtKB-KW"/>
</dbReference>
<dbReference type="InterPro" id="IPR016269">
    <property type="entry name" value="RNA-dir_pol_paramyxovirus"/>
</dbReference>
<feature type="domain" description="RdRp catalytic" evidence="20">
    <location>
        <begin position="160"/>
        <end position="1052"/>
    </location>
</feature>
<evidence type="ECO:0000256" key="18">
    <source>
        <dbReference type="SAM" id="MobiDB-lite"/>
    </source>
</evidence>
<keyword evidence="8 17" id="KW-0946">Virion</keyword>
<dbReference type="Proteomes" id="UP001157348">
    <property type="component" value="Segment"/>
</dbReference>
<comment type="catalytic activity">
    <reaction evidence="17">
        <text>RNA(n) + a ribonucleoside 5'-triphosphate = RNA(n+1) + diphosphate</text>
        <dbReference type="Rhea" id="RHEA:21248"/>
        <dbReference type="Rhea" id="RHEA-COMP:14527"/>
        <dbReference type="Rhea" id="RHEA-COMP:17342"/>
        <dbReference type="ChEBI" id="CHEBI:33019"/>
        <dbReference type="ChEBI" id="CHEBI:61557"/>
        <dbReference type="ChEBI" id="CHEBI:140395"/>
        <dbReference type="EC" id="2.7.7.48"/>
    </reaction>
</comment>
<comment type="function">
    <text evidence="17">RNA-directed RNA polymerase that catalyzes the transcription of viral mRNAs, their capping and polyadenylation. The template is composed of the viral RNA tightly encapsidated by the nucleoprotein (N). The viral polymerase binds to the genomic RNA at the 3' leader promoter, and transcribes subsequently all viral mRNAs with a decreasing efficiency. The first gene is the most transcribed, and the last the least transcribed. The viral phosphoprotein acts as a processivity factor. Capping is concomitant with initiation of mRNA transcription. Indeed, a GDP polyribonucleotidyl transferase (PRNTase) adds the cap structure when the nascent RNA chain length has reached few nucleotides. Ribose 2'-O methylation of viral mRNA cap precedes and facilitates subsequent guanine-N-7 methylation, both activities being carried by the viral polymerase. Polyadenylation of mRNAs occur by a stuttering mechanism at a slipery stop site present at the end viral genes. After finishing transcription of a mRNA, the polymerase can resume transcription of the downstream gene.</text>
</comment>
<evidence type="ECO:0000256" key="13">
    <source>
        <dbReference type="ARBA" id="ARBA00024499"/>
    </source>
</evidence>
<comment type="catalytic activity">
    <reaction evidence="14 17">
        <text>a 5'-end (5'-triphosphoguanosine)-adenylyl-adenylyl-cytidylyl-adenosine in mRNA + S-adenosyl-L-methionine = a 5'-end (5'-triphosphoguanosine)-(2'-O-methyladenylyl)-adenylyl-cytidylyl-adenosine in mRNA + S-adenosyl-L-homocysteine + H(+)</text>
        <dbReference type="Rhea" id="RHEA:65380"/>
        <dbReference type="Rhea" id="RHEA-COMP:16797"/>
        <dbReference type="Rhea" id="RHEA-COMP:16801"/>
        <dbReference type="ChEBI" id="CHEBI:15378"/>
        <dbReference type="ChEBI" id="CHEBI:57856"/>
        <dbReference type="ChEBI" id="CHEBI:59789"/>
        <dbReference type="ChEBI" id="CHEBI:156482"/>
        <dbReference type="ChEBI" id="CHEBI:156484"/>
    </reaction>
</comment>
<evidence type="ECO:0000256" key="17">
    <source>
        <dbReference type="PIRNR" id="PIRNR000830"/>
    </source>
</evidence>